<feature type="region of interest" description="Disordered" evidence="1">
    <location>
        <begin position="172"/>
        <end position="199"/>
    </location>
</feature>
<accession>A0A9P0A8H1</accession>
<dbReference type="EMBL" id="OU963863">
    <property type="protein sequence ID" value="CAH0385328.1"/>
    <property type="molecule type" value="Genomic_DNA"/>
</dbReference>
<feature type="region of interest" description="Disordered" evidence="1">
    <location>
        <begin position="1"/>
        <end position="24"/>
    </location>
</feature>
<dbReference type="KEGG" id="btab:109034222"/>
<dbReference type="InterPro" id="IPR012340">
    <property type="entry name" value="NA-bd_OB-fold"/>
</dbReference>
<dbReference type="Proteomes" id="UP001152759">
    <property type="component" value="Chromosome 2"/>
</dbReference>
<dbReference type="AlphaFoldDB" id="A0A9P0A8H1"/>
<dbReference type="Gene3D" id="2.40.50.140">
    <property type="entry name" value="Nucleic acid-binding proteins"/>
    <property type="match status" value="1"/>
</dbReference>
<feature type="compositionally biased region" description="Low complexity" evidence="1">
    <location>
        <begin position="328"/>
        <end position="340"/>
    </location>
</feature>
<protein>
    <submittedName>
        <fullName evidence="2">Uncharacterized protein</fullName>
    </submittedName>
</protein>
<gene>
    <name evidence="2" type="ORF">BEMITA_LOCUS4567</name>
</gene>
<feature type="region of interest" description="Disordered" evidence="1">
    <location>
        <begin position="355"/>
        <end position="376"/>
    </location>
</feature>
<feature type="compositionally biased region" description="Polar residues" evidence="1">
    <location>
        <begin position="172"/>
        <end position="189"/>
    </location>
</feature>
<evidence type="ECO:0000313" key="2">
    <source>
        <dbReference type="EMBL" id="CAH0385328.1"/>
    </source>
</evidence>
<evidence type="ECO:0000256" key="1">
    <source>
        <dbReference type="SAM" id="MobiDB-lite"/>
    </source>
</evidence>
<feature type="region of interest" description="Disordered" evidence="1">
    <location>
        <begin position="319"/>
        <end position="341"/>
    </location>
</feature>
<feature type="region of interest" description="Disordered" evidence="1">
    <location>
        <begin position="223"/>
        <end position="248"/>
    </location>
</feature>
<keyword evidence="3" id="KW-1185">Reference proteome</keyword>
<evidence type="ECO:0000313" key="3">
    <source>
        <dbReference type="Proteomes" id="UP001152759"/>
    </source>
</evidence>
<sequence length="598" mass="66013">MSLFNRKTERKRQRSPPGPSSPNVCSKRTCLNTFGYGSLLKSCDNQCCEFMLWQSLRSPSSTKNSGELRLRNGCSGSDLEGKSCKEIIRLLIDKNKILKTPEGKVLHLLKNLNQNSLGVQKDSTSNSNGRYDFYFTPRRNIQINDHPVCLKSFITSSQDTFLTALTADSSNDASVESDSLSESLPGSNSPEDETTEETEVDVNFCRNKATFFMTITKTGHTSAGKGVIKTRVQSNSEEETDSDTSINLNNSELPVARRCIAVSKFYLGCVSRESALLNLRSSVRSKADTETSAPSAASLESLPGSFSKQESALLNLRSSVRSKEDTETSAPSAASLESLPGSFSKQESALLNLRSSVRSKEDTETSAPSAASLESLPGSLSKQCEIPFLTIKQGRSETHPSSLGTVTKLFACDFYRLQKTPRKNYFDFHGKIVHKVDIFGTITKILPLQESRIVYHIDDGTASISCIIDRTENLAKKRECTAKLDLSNAPEPLPKQQSCHANKSKSRLLSAVTGMRSVLKGNLKSEVDINNLKLGDTVHGVGVLYDHGAEKNMYLNKIWQVTTEHEIEDRLHQIIFLYEEVYPKLIKDFKNSPALASL</sequence>
<feature type="compositionally biased region" description="Low complexity" evidence="1">
    <location>
        <begin position="365"/>
        <end position="376"/>
    </location>
</feature>
<organism evidence="2 3">
    <name type="scientific">Bemisia tabaci</name>
    <name type="common">Sweetpotato whitefly</name>
    <name type="synonym">Aleurodes tabaci</name>
    <dbReference type="NCBI Taxonomy" id="7038"/>
    <lineage>
        <taxon>Eukaryota</taxon>
        <taxon>Metazoa</taxon>
        <taxon>Ecdysozoa</taxon>
        <taxon>Arthropoda</taxon>
        <taxon>Hexapoda</taxon>
        <taxon>Insecta</taxon>
        <taxon>Pterygota</taxon>
        <taxon>Neoptera</taxon>
        <taxon>Paraneoptera</taxon>
        <taxon>Hemiptera</taxon>
        <taxon>Sternorrhyncha</taxon>
        <taxon>Aleyrodoidea</taxon>
        <taxon>Aleyrodidae</taxon>
        <taxon>Aleyrodinae</taxon>
        <taxon>Bemisia</taxon>
    </lineage>
</organism>
<feature type="compositionally biased region" description="Acidic residues" evidence="1">
    <location>
        <begin position="190"/>
        <end position="199"/>
    </location>
</feature>
<name>A0A9P0A8H1_BEMTA</name>
<reference evidence="2" key="1">
    <citation type="submission" date="2021-12" db="EMBL/GenBank/DDBJ databases">
        <authorList>
            <person name="King R."/>
        </authorList>
    </citation>
    <scope>NUCLEOTIDE SEQUENCE</scope>
</reference>
<proteinExistence type="predicted"/>